<reference evidence="5" key="1">
    <citation type="submission" date="2016-10" db="EMBL/GenBank/DDBJ databases">
        <authorList>
            <person name="Benchimol M."/>
            <person name="Almeida L.G."/>
            <person name="Vasconcelos A.T."/>
            <person name="Perreira-Neves A."/>
            <person name="Rosa I.A."/>
            <person name="Tasca T."/>
            <person name="Bogo M.R."/>
            <person name="de Souza W."/>
        </authorList>
    </citation>
    <scope>NUCLEOTIDE SEQUENCE [LARGE SCALE GENOMIC DNA]</scope>
    <source>
        <strain evidence="5">K</strain>
    </source>
</reference>
<dbReference type="PANTHER" id="PTHR12176">
    <property type="entry name" value="SAM-DEPENDENT METHYLTRANSFERASE SUPERFAMILY PROTEIN"/>
    <property type="match status" value="1"/>
</dbReference>
<evidence type="ECO:0000256" key="3">
    <source>
        <dbReference type="ARBA" id="ARBA00022679"/>
    </source>
</evidence>
<dbReference type="InterPro" id="IPR051419">
    <property type="entry name" value="Lys/N-term_MeTrsfase_sf"/>
</dbReference>
<keyword evidence="6" id="KW-1185">Reference proteome</keyword>
<dbReference type="SUPFAM" id="SSF53335">
    <property type="entry name" value="S-adenosyl-L-methionine-dependent methyltransferases"/>
    <property type="match status" value="1"/>
</dbReference>
<keyword evidence="2 5" id="KW-0489">Methyltransferase</keyword>
<dbReference type="InterPro" id="IPR029063">
    <property type="entry name" value="SAM-dependent_MTases_sf"/>
</dbReference>
<dbReference type="Proteomes" id="UP000179807">
    <property type="component" value="Unassembled WGS sequence"/>
</dbReference>
<gene>
    <name evidence="5" type="ORF">TRFO_10281</name>
</gene>
<dbReference type="CDD" id="cd02440">
    <property type="entry name" value="AdoMet_MTases"/>
    <property type="match status" value="1"/>
</dbReference>
<protein>
    <submittedName>
        <fullName evidence="5">Menaquinone biosynthesis methyltransferase</fullName>
    </submittedName>
</protein>
<dbReference type="GO" id="GO:0008757">
    <property type="term" value="F:S-adenosylmethionine-dependent methyltransferase activity"/>
    <property type="evidence" value="ECO:0007669"/>
    <property type="project" value="InterPro"/>
</dbReference>
<feature type="domain" description="Methyltransferase type 11" evidence="4">
    <location>
        <begin position="85"/>
        <end position="182"/>
    </location>
</feature>
<dbReference type="VEuPathDB" id="TrichDB:TRFO_10281"/>
<dbReference type="Gene3D" id="3.40.50.150">
    <property type="entry name" value="Vaccinia Virus protein VP39"/>
    <property type="match status" value="1"/>
</dbReference>
<keyword evidence="3" id="KW-0808">Transferase</keyword>
<evidence type="ECO:0000259" key="4">
    <source>
        <dbReference type="Pfam" id="PF08241"/>
    </source>
</evidence>
<sequence length="230" mass="27157">MNHLNDSDDDSDDNSYWMMDNDPKHQVTVESVIERLLRSFFTQDYGEADYWNQRYSESPDEYEWFMSWSYVYPYVKEFCKKGKALNLGCGNSPMPSEMISSGFSQVYNIDVSDVLIEQMKKKYSDNSNLIWQTMDCTQLDFPNDYFDCVVDKGTIDALYCSSNSQELISKTLDEVKRVLKPQYFYISISFGNPQSREYLVNYPNMNFLKYIDVTNPKNEESTQFIYIFQK</sequence>
<accession>A0A1J4J9N9</accession>
<dbReference type="GO" id="GO:0032259">
    <property type="term" value="P:methylation"/>
    <property type="evidence" value="ECO:0007669"/>
    <property type="project" value="UniProtKB-KW"/>
</dbReference>
<evidence type="ECO:0000313" key="6">
    <source>
        <dbReference type="Proteomes" id="UP000179807"/>
    </source>
</evidence>
<dbReference type="GeneID" id="94830058"/>
<dbReference type="RefSeq" id="XP_068349009.1">
    <property type="nucleotide sequence ID" value="XM_068495354.1"/>
</dbReference>
<comment type="similarity">
    <text evidence="1">Belongs to the methyltransferase superfamily.</text>
</comment>
<proteinExistence type="inferred from homology"/>
<dbReference type="Pfam" id="PF08241">
    <property type="entry name" value="Methyltransf_11"/>
    <property type="match status" value="1"/>
</dbReference>
<comment type="caution">
    <text evidence="5">The sequence shown here is derived from an EMBL/GenBank/DDBJ whole genome shotgun (WGS) entry which is preliminary data.</text>
</comment>
<dbReference type="EMBL" id="MLAK01001215">
    <property type="protein sequence ID" value="OHS95872.1"/>
    <property type="molecule type" value="Genomic_DNA"/>
</dbReference>
<evidence type="ECO:0000313" key="5">
    <source>
        <dbReference type="EMBL" id="OHS95872.1"/>
    </source>
</evidence>
<name>A0A1J4J9N9_9EUKA</name>
<dbReference type="PANTHER" id="PTHR12176:SF79">
    <property type="entry name" value="METHYLTRANSFERASE TYPE 11 DOMAIN-CONTAINING PROTEIN"/>
    <property type="match status" value="1"/>
</dbReference>
<dbReference type="FunFam" id="3.40.50.150:FF:000217">
    <property type="entry name" value="Methyltransferase protein 13"/>
    <property type="match status" value="1"/>
</dbReference>
<dbReference type="InterPro" id="IPR013216">
    <property type="entry name" value="Methyltransf_11"/>
</dbReference>
<evidence type="ECO:0000256" key="2">
    <source>
        <dbReference type="ARBA" id="ARBA00022603"/>
    </source>
</evidence>
<evidence type="ECO:0000256" key="1">
    <source>
        <dbReference type="ARBA" id="ARBA00008361"/>
    </source>
</evidence>
<organism evidence="5 6">
    <name type="scientific">Tritrichomonas foetus</name>
    <dbReference type="NCBI Taxonomy" id="1144522"/>
    <lineage>
        <taxon>Eukaryota</taxon>
        <taxon>Metamonada</taxon>
        <taxon>Parabasalia</taxon>
        <taxon>Tritrichomonadida</taxon>
        <taxon>Tritrichomonadidae</taxon>
        <taxon>Tritrichomonas</taxon>
    </lineage>
</organism>
<dbReference type="AlphaFoldDB" id="A0A1J4J9N9"/>
<dbReference type="OrthoDB" id="411785at2759"/>